<reference evidence="1" key="1">
    <citation type="journal article" date="2014" name="Front. Microbiol.">
        <title>High frequency of phylogenetically diverse reductive dehalogenase-homologous genes in deep subseafloor sedimentary metagenomes.</title>
        <authorList>
            <person name="Kawai M."/>
            <person name="Futagami T."/>
            <person name="Toyoda A."/>
            <person name="Takaki Y."/>
            <person name="Nishi S."/>
            <person name="Hori S."/>
            <person name="Arai W."/>
            <person name="Tsubouchi T."/>
            <person name="Morono Y."/>
            <person name="Uchiyama I."/>
            <person name="Ito T."/>
            <person name="Fujiyama A."/>
            <person name="Inagaki F."/>
            <person name="Takami H."/>
        </authorList>
    </citation>
    <scope>NUCLEOTIDE SEQUENCE</scope>
    <source>
        <strain evidence="1">Expedition CK06-06</strain>
    </source>
</reference>
<sequence>MNQIFIIGKTGDIKLKKTKCKGCGKKLDIKNEENFGKCQDCGEIFCEKCLRSCPDCGDSPFCAECMEAHLADHDL</sequence>
<proteinExistence type="predicted"/>
<name>X0ZFG8_9ZZZZ</name>
<dbReference type="EMBL" id="BART01002818">
    <property type="protein sequence ID" value="GAG68415.1"/>
    <property type="molecule type" value="Genomic_DNA"/>
</dbReference>
<organism evidence="1">
    <name type="scientific">marine sediment metagenome</name>
    <dbReference type="NCBI Taxonomy" id="412755"/>
    <lineage>
        <taxon>unclassified sequences</taxon>
        <taxon>metagenomes</taxon>
        <taxon>ecological metagenomes</taxon>
    </lineage>
</organism>
<comment type="caution">
    <text evidence="1">The sequence shown here is derived from an EMBL/GenBank/DDBJ whole genome shotgun (WGS) entry which is preliminary data.</text>
</comment>
<dbReference type="AlphaFoldDB" id="X0ZFG8"/>
<protein>
    <submittedName>
        <fullName evidence="1">Uncharacterized protein</fullName>
    </submittedName>
</protein>
<accession>X0ZFG8</accession>
<gene>
    <name evidence="1" type="ORF">S01H4_08278</name>
</gene>
<evidence type="ECO:0000313" key="1">
    <source>
        <dbReference type="EMBL" id="GAG68415.1"/>
    </source>
</evidence>